<evidence type="ECO:0000256" key="1">
    <source>
        <dbReference type="ARBA" id="ARBA00023015"/>
    </source>
</evidence>
<dbReference type="GO" id="GO:0035097">
    <property type="term" value="C:histone methyltransferase complex"/>
    <property type="evidence" value="ECO:0007669"/>
    <property type="project" value="TreeGrafter"/>
</dbReference>
<keyword evidence="1" id="KW-0805">Transcription regulation</keyword>
<evidence type="ECO:0000313" key="4">
    <source>
        <dbReference type="Ensembl" id="ENSHHUP00000022340.1"/>
    </source>
</evidence>
<dbReference type="STRING" id="62062.ENSHHUP00000022340"/>
<name>A0A4W5L9A1_9TELE</name>
<dbReference type="PANTHER" id="PTHR45838">
    <property type="entry name" value="HISTONE-LYSINE-N-METHYLTRANSFERASE 2 KMT2 FAMILY MEMBER"/>
    <property type="match status" value="1"/>
</dbReference>
<dbReference type="GO" id="GO:0042800">
    <property type="term" value="F:histone H3K4 methyltransferase activity"/>
    <property type="evidence" value="ECO:0007669"/>
    <property type="project" value="TreeGrafter"/>
</dbReference>
<evidence type="ECO:0000256" key="3">
    <source>
        <dbReference type="SAM" id="MobiDB-lite"/>
    </source>
</evidence>
<feature type="compositionally biased region" description="Basic and acidic residues" evidence="3">
    <location>
        <begin position="45"/>
        <end position="55"/>
    </location>
</feature>
<dbReference type="PROSITE" id="PS51542">
    <property type="entry name" value="FYRN"/>
    <property type="match status" value="1"/>
</dbReference>
<dbReference type="Pfam" id="PF05964">
    <property type="entry name" value="FYRN"/>
    <property type="match status" value="1"/>
</dbReference>
<sequence length="123" mass="13497">ALCKARTILPVAYQCSCWYWSTVNPLRRCKYTCTTHEVRPPVPEKPAEEILDKGENSTIAHSPCAQSESDAQEVDVAHSRTTTPSFSAPLPKPDQGSKSGDQVEDCSRDCHPQELPSPNPTTS</sequence>
<dbReference type="InterPro" id="IPR003888">
    <property type="entry name" value="FYrich_N"/>
</dbReference>
<reference evidence="4" key="3">
    <citation type="submission" date="2025-09" db="UniProtKB">
        <authorList>
            <consortium name="Ensembl"/>
        </authorList>
    </citation>
    <scope>IDENTIFICATION</scope>
</reference>
<dbReference type="Proteomes" id="UP000314982">
    <property type="component" value="Unassembled WGS sequence"/>
</dbReference>
<keyword evidence="5" id="KW-1185">Reference proteome</keyword>
<dbReference type="GO" id="GO:0045893">
    <property type="term" value="P:positive regulation of DNA-templated transcription"/>
    <property type="evidence" value="ECO:0007669"/>
    <property type="project" value="TreeGrafter"/>
</dbReference>
<reference evidence="5" key="1">
    <citation type="submission" date="2018-06" db="EMBL/GenBank/DDBJ databases">
        <title>Genome assembly of Danube salmon.</title>
        <authorList>
            <person name="Macqueen D.J."/>
            <person name="Gundappa M.K."/>
        </authorList>
    </citation>
    <scope>NUCLEOTIDE SEQUENCE [LARGE SCALE GENOMIC DNA]</scope>
</reference>
<evidence type="ECO:0000313" key="5">
    <source>
        <dbReference type="Proteomes" id="UP000314982"/>
    </source>
</evidence>
<dbReference type="AlphaFoldDB" id="A0A4W5L9A1"/>
<feature type="region of interest" description="Disordered" evidence="3">
    <location>
        <begin position="37"/>
        <end position="123"/>
    </location>
</feature>
<dbReference type="PANTHER" id="PTHR45838:SF3">
    <property type="entry name" value="HISTONE-LYSINE N-METHYLTRANSFERASE 2B"/>
    <property type="match status" value="1"/>
</dbReference>
<protein>
    <submittedName>
        <fullName evidence="4">Uncharacterized protein</fullName>
    </submittedName>
</protein>
<dbReference type="Gene3D" id="3.30.160.360">
    <property type="match status" value="1"/>
</dbReference>
<accession>A0A4W5L9A1</accession>
<organism evidence="4 5">
    <name type="scientific">Hucho hucho</name>
    <name type="common">huchen</name>
    <dbReference type="NCBI Taxonomy" id="62062"/>
    <lineage>
        <taxon>Eukaryota</taxon>
        <taxon>Metazoa</taxon>
        <taxon>Chordata</taxon>
        <taxon>Craniata</taxon>
        <taxon>Vertebrata</taxon>
        <taxon>Euteleostomi</taxon>
        <taxon>Actinopterygii</taxon>
        <taxon>Neopterygii</taxon>
        <taxon>Teleostei</taxon>
        <taxon>Protacanthopterygii</taxon>
        <taxon>Salmoniformes</taxon>
        <taxon>Salmonidae</taxon>
        <taxon>Salmoninae</taxon>
        <taxon>Hucho</taxon>
    </lineage>
</organism>
<feature type="compositionally biased region" description="Polar residues" evidence="3">
    <location>
        <begin position="56"/>
        <end position="69"/>
    </location>
</feature>
<keyword evidence="2" id="KW-0804">Transcription</keyword>
<dbReference type="Ensembl" id="ENSHHUT00000023183.1">
    <property type="protein sequence ID" value="ENSHHUP00000022340.1"/>
    <property type="gene ID" value="ENSHHUG00000013997.1"/>
</dbReference>
<proteinExistence type="predicted"/>
<evidence type="ECO:0000256" key="2">
    <source>
        <dbReference type="ARBA" id="ARBA00023163"/>
    </source>
</evidence>
<reference evidence="4" key="2">
    <citation type="submission" date="2025-08" db="UniProtKB">
        <authorList>
            <consortium name="Ensembl"/>
        </authorList>
    </citation>
    <scope>IDENTIFICATION</scope>
</reference>